<name>A0A022PZE2_ERYGU</name>
<keyword evidence="2" id="KW-1185">Reference proteome</keyword>
<organism evidence="1 2">
    <name type="scientific">Erythranthe guttata</name>
    <name type="common">Yellow monkey flower</name>
    <name type="synonym">Mimulus guttatus</name>
    <dbReference type="NCBI Taxonomy" id="4155"/>
    <lineage>
        <taxon>Eukaryota</taxon>
        <taxon>Viridiplantae</taxon>
        <taxon>Streptophyta</taxon>
        <taxon>Embryophyta</taxon>
        <taxon>Tracheophyta</taxon>
        <taxon>Spermatophyta</taxon>
        <taxon>Magnoliopsida</taxon>
        <taxon>eudicotyledons</taxon>
        <taxon>Gunneridae</taxon>
        <taxon>Pentapetalae</taxon>
        <taxon>asterids</taxon>
        <taxon>lamiids</taxon>
        <taxon>Lamiales</taxon>
        <taxon>Phrymaceae</taxon>
        <taxon>Erythranthe</taxon>
    </lineage>
</organism>
<dbReference type="Proteomes" id="UP000030748">
    <property type="component" value="Unassembled WGS sequence"/>
</dbReference>
<proteinExistence type="predicted"/>
<evidence type="ECO:0000313" key="2">
    <source>
        <dbReference type="Proteomes" id="UP000030748"/>
    </source>
</evidence>
<gene>
    <name evidence="1" type="ORF">MIMGU_mgv1a020438mg</name>
</gene>
<accession>A0A022PZE2</accession>
<evidence type="ECO:0000313" key="1">
    <source>
        <dbReference type="EMBL" id="EYU21161.1"/>
    </source>
</evidence>
<dbReference type="AlphaFoldDB" id="A0A022PZE2"/>
<dbReference type="EMBL" id="KI632224">
    <property type="protein sequence ID" value="EYU21161.1"/>
    <property type="molecule type" value="Genomic_DNA"/>
</dbReference>
<reference evidence="1 2" key="1">
    <citation type="journal article" date="2013" name="Proc. Natl. Acad. Sci. U.S.A.">
        <title>Fine-scale variation in meiotic recombination in Mimulus inferred from population shotgun sequencing.</title>
        <authorList>
            <person name="Hellsten U."/>
            <person name="Wright K.M."/>
            <person name="Jenkins J."/>
            <person name="Shu S."/>
            <person name="Yuan Y."/>
            <person name="Wessler S.R."/>
            <person name="Schmutz J."/>
            <person name="Willis J.H."/>
            <person name="Rokhsar D.S."/>
        </authorList>
    </citation>
    <scope>NUCLEOTIDE SEQUENCE [LARGE SCALE GENOMIC DNA]</scope>
    <source>
        <strain evidence="2">cv. DUN x IM62</strain>
    </source>
</reference>
<protein>
    <submittedName>
        <fullName evidence="1">Uncharacterized protein</fullName>
    </submittedName>
</protein>
<feature type="non-terminal residue" evidence="1">
    <location>
        <position position="1"/>
    </location>
</feature>
<sequence>DPWEEVRDMYRNRNNSAKIFQIQQDIANIHQDDKPCVKIYRPLTIDPVILRKRIEDDRVFQLLASLILNFEDFRSHILMNAELPSLKSVCATIQREDIRRKVMSRDPTSNALEVRAYLARPSSEKWIYTLDIGAEDMKSHSHEF</sequence>